<evidence type="ECO:0000256" key="3">
    <source>
        <dbReference type="ARBA" id="ARBA00022490"/>
    </source>
</evidence>
<sequence length="1922" mass="213037">MQELEHGVKLHSENNFNLALKYIKLSADKDRGHDLEFKLKKETFDFIQYEELKYENVVLLDAPANLGGPLRMGNLIDFVNYGGNVILASSEVNDPIRDFGFEFSVDYASSLVSDYFAPEINLVTGIGHSLSGKNKLVQPVLVGNPSAFSGEDAKITSHTLVGSDLVLVSAFQALNQARVVFTASSELFKDIYPQNKDFVNELTAWAFKEKSVLKVQSKKHHRQGETGQHGIYRIKDDMVYEVELLKLEKGKYVPFTPKDVQFEAVMLDPYIRQTMVPKGNKLVAEFKLPDHYGVFTFKVDYKRHGLTYLNLNETVQIRPYRHDQYPRFLTVANPYYVNVWTHVDHGKTSLSDCLLASNGIISSKLAGKVRYLDSREDEQERGITMESSGISLFFNLVQQTLDENNERRLETKEYLINLIDSPGHVDFSSEVSTASRLCDGALLLVDAVEGVCAQTHTVLRQAKQEKVKPILVLNKIDRLITELKHTPQEAYTHLSHILEQVNAILGTFEAGDLLQEAELDPEKEFVDNVDDEFYFAPEKGNIYASKLGVKESNLNRFMWGNYYLDPKTKRVIGPKGLKGRALKPMFVQFALDNIWKVYDVVYNNDRVALEKIIQSLGIKVPPRDMKAKDLKILLQSVMSQWLPLSNAVLLAVVQKIPNPLAAQAYRMDDILLPKDSDSEEKKLVNQAIVNCDSSETAPVVAYISKMFTISSKDLPVAITKKQRYTPEELRIMRQAAIARSKVERNEEEDSYSEYSNDTAQPAEAELLVGFARIYSGVIKVGQKLHILGPKYDFDDPERHQYVAEMEVERLFLLMGKDLQDLESVSAGNVFGILGSQMDQLIEGLELLNRSDPCVQVELQDTGENVIVCAGELHLERCVKDLRERFAKIEIQVSKPIVPFRETLSFNPSISFDNSKTELPIGTVHKVTSEKSVSLKIRVVPLPNQVRQYLLNNTHVSNLAQTEGALEIAQEFMKGLKEAMNESIKDKECGNIDINWETLLDNVISVGPKNGSNLLINQIPGKITNTWLQEFESGQSGDQLEFIASLLSGFQLATATGPLCNEPIAGIAVLLQEYEINGEDSKSIPGQILSFTKESIRQGFLQWSPRLMLAQYTCELQTEALYMGKVDGVLSRRKGKIVSEDIKEGTPLFTITASLPVVESFGFVDELRKKTSGVASPQLVFTGFEVLDMDPYWVPKTEEELEDMGDKADRDNLAKKYMEDVRLRKATPAIEAYTVTEHYIQPTKPVYKMNGGDNNGMRDANGNIGIGNQGSNNIGNYNIGNNNVGDRNNGNNNVGSFNNGNNNHGSFNNGNDNWGNNNVGNHITGNGIIQTVPASNAISSPESTQTLTNSVSVQTSASNTAASSSSLSTAALTTATPTPTPGSSDNSLSAGVLAAIIIPIVLVILLIAACCIWLSKRRKAEQGAAVKKNTEYAPQILVSEIPPAVSLPSGNEQGLGSAIASEYQTLEYGLASRSAIQNNESSYYNEQAVVDTELPAEAPRYQLSGAERGISAATAAAYSEQDEKVVAYNTDTLSSHHSGAAKRVEYEEYTLPRIPSQAASLAQSSPLIYDQELRDRVSVENIAQSTPPPVQLDSGLAGATVFTGLAALAAAVGITSASKKQEESAVISEIDHGSFADTKVGAIAEEKESSQVNVLKKLNETEKVEAVETEVVSKHNTLEEAALVEGFAEAARTGKVEKRVSFEEVERKVIKEEIVIKKIKEVKFEHKELEEREIDIPEVNTEEIKAQLSTVDEESSTAVAVDKLPEKIQIQKQTYTRKDDKYFVPDDDEPEDLDDWAPPAATSHVVFTSYFPKQRDEMLLQPGDLIGIEKEYGDGWARGQNISQGRKRCIFPLAILTPIKSGPSQNVRKGKGMMWQGQANANTEVKDTVVYHERTISLRRLRGKNRSRTSLISTTSSDDLEAK</sequence>
<dbReference type="InterPro" id="IPR009000">
    <property type="entry name" value="Transl_B-barrel_sf"/>
</dbReference>
<dbReference type="FunFam" id="3.30.70.240:FF:000006">
    <property type="entry name" value="Elongation factor like GTPase 1"/>
    <property type="match status" value="1"/>
</dbReference>
<dbReference type="Gene3D" id="2.30.30.40">
    <property type="entry name" value="SH3 Domains"/>
    <property type="match status" value="1"/>
</dbReference>
<dbReference type="Pfam" id="PF00009">
    <property type="entry name" value="GTP_EFTU"/>
    <property type="match status" value="1"/>
</dbReference>
<evidence type="ECO:0000256" key="13">
    <source>
        <dbReference type="SAM" id="Phobius"/>
    </source>
</evidence>
<reference evidence="16" key="1">
    <citation type="submission" date="2020-05" db="EMBL/GenBank/DDBJ databases">
        <title>Phylogenomic resolution of chytrid fungi.</title>
        <authorList>
            <person name="Stajich J.E."/>
            <person name="Amses K."/>
            <person name="Simmons R."/>
            <person name="Seto K."/>
            <person name="Myers J."/>
            <person name="Bonds A."/>
            <person name="Quandt C.A."/>
            <person name="Barry K."/>
            <person name="Liu P."/>
            <person name="Grigoriev I."/>
            <person name="Longcore J.E."/>
            <person name="James T.Y."/>
        </authorList>
    </citation>
    <scope>NUCLEOTIDE SEQUENCE</scope>
    <source>
        <strain evidence="16">PLAUS21</strain>
    </source>
</reference>
<dbReference type="NCBIfam" id="TIGR00231">
    <property type="entry name" value="small_GTP"/>
    <property type="match status" value="1"/>
</dbReference>
<feature type="compositionally biased region" description="Low complexity" evidence="12">
    <location>
        <begin position="1907"/>
        <end position="1916"/>
    </location>
</feature>
<dbReference type="Gene3D" id="3.40.50.300">
    <property type="entry name" value="P-loop containing nucleotide triphosphate hydrolases"/>
    <property type="match status" value="1"/>
</dbReference>
<dbReference type="EMBL" id="JADGKB010000014">
    <property type="protein sequence ID" value="KAJ3259954.1"/>
    <property type="molecule type" value="Genomic_DNA"/>
</dbReference>
<feature type="domain" description="Tr-type G" evidence="15">
    <location>
        <begin position="332"/>
        <end position="617"/>
    </location>
</feature>
<keyword evidence="5" id="KW-0547">Nucleotide-binding</keyword>
<dbReference type="Proteomes" id="UP001210925">
    <property type="component" value="Unassembled WGS sequence"/>
</dbReference>
<dbReference type="InterPro" id="IPR020568">
    <property type="entry name" value="Ribosomal_Su5_D2-typ_SF"/>
</dbReference>
<dbReference type="FunFam" id="3.30.70.870:FF:000002">
    <property type="entry name" value="Translation elongation factor 2"/>
    <property type="match status" value="1"/>
</dbReference>
<dbReference type="PANTHER" id="PTHR42908:SF3">
    <property type="entry name" value="ELONGATION FACTOR-LIKE GTPASE 1"/>
    <property type="match status" value="1"/>
</dbReference>
<feature type="region of interest" description="Disordered" evidence="12">
    <location>
        <begin position="1362"/>
        <end position="1384"/>
    </location>
</feature>
<comment type="caution">
    <text evidence="16">The sequence shown here is derived from an EMBL/GenBank/DDBJ whole genome shotgun (WGS) entry which is preliminary data.</text>
</comment>
<dbReference type="GO" id="GO:0005829">
    <property type="term" value="C:cytosol"/>
    <property type="evidence" value="ECO:0007669"/>
    <property type="project" value="TreeGrafter"/>
</dbReference>
<dbReference type="GO" id="GO:0005525">
    <property type="term" value="F:GTP binding"/>
    <property type="evidence" value="ECO:0007669"/>
    <property type="project" value="UniProtKB-KW"/>
</dbReference>
<feature type="region of interest" description="Disordered" evidence="12">
    <location>
        <begin position="1289"/>
        <end position="1318"/>
    </location>
</feature>
<feature type="transmembrane region" description="Helical" evidence="13">
    <location>
        <begin position="1387"/>
        <end position="1413"/>
    </location>
</feature>
<proteinExistence type="predicted"/>
<dbReference type="GO" id="GO:0003924">
    <property type="term" value="F:GTPase activity"/>
    <property type="evidence" value="ECO:0007669"/>
    <property type="project" value="InterPro"/>
</dbReference>
<dbReference type="CDD" id="cd01885">
    <property type="entry name" value="EF2"/>
    <property type="match status" value="1"/>
</dbReference>
<dbReference type="InterPro" id="IPR001452">
    <property type="entry name" value="SH3_domain"/>
</dbReference>
<evidence type="ECO:0000256" key="10">
    <source>
        <dbReference type="ARBA" id="ARBA00081809"/>
    </source>
</evidence>
<dbReference type="SMART" id="SM00838">
    <property type="entry name" value="EFG_C"/>
    <property type="match status" value="1"/>
</dbReference>
<evidence type="ECO:0000256" key="11">
    <source>
        <dbReference type="PROSITE-ProRule" id="PRU00192"/>
    </source>
</evidence>
<evidence type="ECO:0000256" key="8">
    <source>
        <dbReference type="ARBA" id="ARBA00048548"/>
    </source>
</evidence>
<dbReference type="InterPro" id="IPR027417">
    <property type="entry name" value="P-loop_NTPase"/>
</dbReference>
<comment type="subcellular location">
    <subcellularLocation>
        <location evidence="1">Cytoplasm</location>
    </subcellularLocation>
</comment>
<evidence type="ECO:0000313" key="17">
    <source>
        <dbReference type="Proteomes" id="UP001210925"/>
    </source>
</evidence>
<dbReference type="Gene3D" id="2.40.30.10">
    <property type="entry name" value="Translation factors"/>
    <property type="match status" value="1"/>
</dbReference>
<dbReference type="PROSITE" id="PS51722">
    <property type="entry name" value="G_TR_2"/>
    <property type="match status" value="1"/>
</dbReference>
<keyword evidence="17" id="KW-1185">Reference proteome</keyword>
<dbReference type="InterPro" id="IPR036028">
    <property type="entry name" value="SH3-like_dom_sf"/>
</dbReference>
<evidence type="ECO:0000256" key="9">
    <source>
        <dbReference type="ARBA" id="ARBA00068031"/>
    </source>
</evidence>
<evidence type="ECO:0000313" key="16">
    <source>
        <dbReference type="EMBL" id="KAJ3259954.1"/>
    </source>
</evidence>
<gene>
    <name evidence="16" type="primary">RIA1</name>
    <name evidence="16" type="ORF">HK103_001464</name>
</gene>
<evidence type="ECO:0000256" key="6">
    <source>
        <dbReference type="ARBA" id="ARBA00022801"/>
    </source>
</evidence>
<evidence type="ECO:0000256" key="5">
    <source>
        <dbReference type="ARBA" id="ARBA00022741"/>
    </source>
</evidence>
<dbReference type="InterPro" id="IPR000640">
    <property type="entry name" value="EFG_V-like"/>
</dbReference>
<dbReference type="PROSITE" id="PS50002">
    <property type="entry name" value="SH3"/>
    <property type="match status" value="1"/>
</dbReference>
<dbReference type="GO" id="GO:1990904">
    <property type="term" value="C:ribonucleoprotein complex"/>
    <property type="evidence" value="ECO:0007669"/>
    <property type="project" value="TreeGrafter"/>
</dbReference>
<dbReference type="SUPFAM" id="SSF50044">
    <property type="entry name" value="SH3-domain"/>
    <property type="match status" value="1"/>
</dbReference>
<dbReference type="CDD" id="cd04096">
    <property type="entry name" value="eEF2_snRNP_like_C"/>
    <property type="match status" value="1"/>
</dbReference>
<dbReference type="FunFam" id="3.40.50.300:FF:000746">
    <property type="entry name" value="Ribosome assembly protein 1"/>
    <property type="match status" value="1"/>
</dbReference>
<evidence type="ECO:0000256" key="4">
    <source>
        <dbReference type="ARBA" id="ARBA00022517"/>
    </source>
</evidence>
<dbReference type="FunFam" id="3.90.1430.10:FF:000002">
    <property type="entry name" value="Elongation factor like GTPase 1"/>
    <property type="match status" value="1"/>
</dbReference>
<keyword evidence="7" id="KW-0342">GTP-binding</keyword>
<protein>
    <recommendedName>
        <fullName evidence="9">Ribosome assembly protein 1</fullName>
    </recommendedName>
    <alternativeName>
        <fullName evidence="10">Elongation factor-like 1</fullName>
    </alternativeName>
</protein>
<keyword evidence="2 11" id="KW-0728">SH3 domain</keyword>
<dbReference type="Gene3D" id="3.30.70.240">
    <property type="match status" value="1"/>
</dbReference>
<dbReference type="SUPFAM" id="SSF50447">
    <property type="entry name" value="Translation proteins"/>
    <property type="match status" value="1"/>
</dbReference>
<dbReference type="Pfam" id="PF25118">
    <property type="entry name" value="EFL1"/>
    <property type="match status" value="1"/>
</dbReference>
<dbReference type="Gene3D" id="3.30.70.870">
    <property type="entry name" value="Elongation Factor G (Translational Gtpase), domain 3"/>
    <property type="match status" value="1"/>
</dbReference>
<dbReference type="SUPFAM" id="SSF54980">
    <property type="entry name" value="EF-G C-terminal domain-like"/>
    <property type="match status" value="2"/>
</dbReference>
<dbReference type="GO" id="GO:0043022">
    <property type="term" value="F:ribosome binding"/>
    <property type="evidence" value="ECO:0007669"/>
    <property type="project" value="TreeGrafter"/>
</dbReference>
<keyword evidence="13" id="KW-0812">Transmembrane</keyword>
<evidence type="ECO:0000256" key="1">
    <source>
        <dbReference type="ARBA" id="ARBA00004496"/>
    </source>
</evidence>
<dbReference type="InterPro" id="IPR035647">
    <property type="entry name" value="EFG_III/V"/>
</dbReference>
<feature type="region of interest" description="Disordered" evidence="12">
    <location>
        <begin position="1902"/>
        <end position="1922"/>
    </location>
</feature>
<dbReference type="PANTHER" id="PTHR42908">
    <property type="entry name" value="TRANSLATION ELONGATION FACTOR-RELATED"/>
    <property type="match status" value="1"/>
</dbReference>
<organism evidence="16 17">
    <name type="scientific">Boothiomyces macroporosus</name>
    <dbReference type="NCBI Taxonomy" id="261099"/>
    <lineage>
        <taxon>Eukaryota</taxon>
        <taxon>Fungi</taxon>
        <taxon>Fungi incertae sedis</taxon>
        <taxon>Chytridiomycota</taxon>
        <taxon>Chytridiomycota incertae sedis</taxon>
        <taxon>Chytridiomycetes</taxon>
        <taxon>Rhizophydiales</taxon>
        <taxon>Terramycetaceae</taxon>
        <taxon>Boothiomyces</taxon>
    </lineage>
</organism>
<dbReference type="Gene3D" id="3.90.1430.10">
    <property type="entry name" value="Yeast translation eEF2 (G' domain)"/>
    <property type="match status" value="1"/>
</dbReference>
<keyword evidence="6" id="KW-0378">Hydrolase</keyword>
<name>A0AAD5UJI4_9FUNG</name>
<keyword evidence="13" id="KW-0472">Membrane</keyword>
<keyword evidence="4" id="KW-0690">Ribosome biogenesis</keyword>
<dbReference type="PRINTS" id="PR00315">
    <property type="entry name" value="ELONGATNFCT"/>
</dbReference>
<dbReference type="CDD" id="cd01681">
    <property type="entry name" value="aeEF2_snRNP_like_IV"/>
    <property type="match status" value="1"/>
</dbReference>
<dbReference type="SUPFAM" id="SSF52540">
    <property type="entry name" value="P-loop containing nucleoside triphosphate hydrolases"/>
    <property type="match status" value="1"/>
</dbReference>
<dbReference type="GO" id="GO:0042256">
    <property type="term" value="P:cytosolic ribosome assembly"/>
    <property type="evidence" value="ECO:0007669"/>
    <property type="project" value="TreeGrafter"/>
</dbReference>
<comment type="catalytic activity">
    <reaction evidence="8">
        <text>GTP + H2O = GDP + phosphate + H(+)</text>
        <dbReference type="Rhea" id="RHEA:19669"/>
        <dbReference type="ChEBI" id="CHEBI:15377"/>
        <dbReference type="ChEBI" id="CHEBI:15378"/>
        <dbReference type="ChEBI" id="CHEBI:37565"/>
        <dbReference type="ChEBI" id="CHEBI:43474"/>
        <dbReference type="ChEBI" id="CHEBI:58189"/>
    </reaction>
</comment>
<dbReference type="InterPro" id="IPR055457">
    <property type="entry name" value="OST48_N"/>
</dbReference>
<feature type="compositionally biased region" description="Low complexity" evidence="12">
    <location>
        <begin position="1362"/>
        <end position="1376"/>
    </location>
</feature>
<keyword evidence="13" id="KW-1133">Transmembrane helix</keyword>
<dbReference type="InterPro" id="IPR056752">
    <property type="entry name" value="EFL1"/>
</dbReference>
<evidence type="ECO:0000256" key="12">
    <source>
        <dbReference type="SAM" id="MobiDB-lite"/>
    </source>
</evidence>
<evidence type="ECO:0000259" key="15">
    <source>
        <dbReference type="PROSITE" id="PS51722"/>
    </source>
</evidence>
<keyword evidence="3" id="KW-0963">Cytoplasm</keyword>
<dbReference type="Pfam" id="PF00679">
    <property type="entry name" value="EFG_C"/>
    <property type="match status" value="1"/>
</dbReference>
<dbReference type="InterPro" id="IPR000795">
    <property type="entry name" value="T_Tr_GTP-bd_dom"/>
</dbReference>
<evidence type="ECO:0000259" key="14">
    <source>
        <dbReference type="PROSITE" id="PS50002"/>
    </source>
</evidence>
<dbReference type="SUPFAM" id="SSF54211">
    <property type="entry name" value="Ribosomal protein S5 domain 2-like"/>
    <property type="match status" value="1"/>
</dbReference>
<dbReference type="InterPro" id="IPR005225">
    <property type="entry name" value="Small_GTP-bd"/>
</dbReference>
<evidence type="ECO:0000256" key="7">
    <source>
        <dbReference type="ARBA" id="ARBA00023134"/>
    </source>
</evidence>
<feature type="domain" description="SH3" evidence="14">
    <location>
        <begin position="1798"/>
        <end position="1860"/>
    </location>
</feature>
<dbReference type="InterPro" id="IPR014721">
    <property type="entry name" value="Ribsml_uS5_D2-typ_fold_subgr"/>
</dbReference>
<dbReference type="Gene3D" id="3.30.230.10">
    <property type="match status" value="1"/>
</dbReference>
<evidence type="ECO:0000256" key="2">
    <source>
        <dbReference type="ARBA" id="ARBA00022443"/>
    </source>
</evidence>
<dbReference type="Pfam" id="PF03345">
    <property type="entry name" value="OST48_N"/>
    <property type="match status" value="2"/>
</dbReference>
<accession>A0AAD5UJI4</accession>